<dbReference type="InterPro" id="IPR042831">
    <property type="entry name" value="Ribosomal_mL40_fung"/>
</dbReference>
<evidence type="ECO:0000313" key="2">
    <source>
        <dbReference type="EMBL" id="KAG9240770.1"/>
    </source>
</evidence>
<comment type="caution">
    <text evidence="2">The sequence shown here is derived from an EMBL/GenBank/DDBJ whole genome shotgun (WGS) entry which is preliminary data.</text>
</comment>
<proteinExistence type="predicted"/>
<organism evidence="2 3">
    <name type="scientific">Calycina marina</name>
    <dbReference type="NCBI Taxonomy" id="1763456"/>
    <lineage>
        <taxon>Eukaryota</taxon>
        <taxon>Fungi</taxon>
        <taxon>Dikarya</taxon>
        <taxon>Ascomycota</taxon>
        <taxon>Pezizomycotina</taxon>
        <taxon>Leotiomycetes</taxon>
        <taxon>Helotiales</taxon>
        <taxon>Pezizellaceae</taxon>
        <taxon>Calycina</taxon>
    </lineage>
</organism>
<dbReference type="PANTHER" id="PTHR39150:SF1">
    <property type="entry name" value="LARGE RIBOSOMAL SUBUNIT PROTEIN ML40"/>
    <property type="match status" value="1"/>
</dbReference>
<dbReference type="Proteomes" id="UP000887226">
    <property type="component" value="Unassembled WGS sequence"/>
</dbReference>
<dbReference type="GO" id="GO:0003735">
    <property type="term" value="F:structural constituent of ribosome"/>
    <property type="evidence" value="ECO:0007669"/>
    <property type="project" value="InterPro"/>
</dbReference>
<sequence>MPQLTPLYRLLTPLLQTLRSPPTLRSFSTTSSLSAGPPKKKVNVDPRITLIRYHLQHPKTPRPLKLSRLRGLRHWTIHRAWMLMRRKREEKESAELYRMYQSMSKANELLRTMDPPGMKDAGRLYRIAQEKKGIFGHGGVPIEYARWQTDTPGREPWNHGWTR</sequence>
<dbReference type="GO" id="GO:0005739">
    <property type="term" value="C:mitochondrion"/>
    <property type="evidence" value="ECO:0007669"/>
    <property type="project" value="GOC"/>
</dbReference>
<accession>A0A9P7YWY4</accession>
<dbReference type="Gene3D" id="6.10.250.3440">
    <property type="match status" value="1"/>
</dbReference>
<reference evidence="2" key="1">
    <citation type="journal article" date="2021" name="IMA Fungus">
        <title>Genomic characterization of three marine fungi, including Emericellopsis atlantica sp. nov. with signatures of a generalist lifestyle and marine biomass degradation.</title>
        <authorList>
            <person name="Hagestad O.C."/>
            <person name="Hou L."/>
            <person name="Andersen J.H."/>
            <person name="Hansen E.H."/>
            <person name="Altermark B."/>
            <person name="Li C."/>
            <person name="Kuhnert E."/>
            <person name="Cox R.J."/>
            <person name="Crous P.W."/>
            <person name="Spatafora J.W."/>
            <person name="Lail K."/>
            <person name="Amirebrahimi M."/>
            <person name="Lipzen A."/>
            <person name="Pangilinan J."/>
            <person name="Andreopoulos W."/>
            <person name="Hayes R.D."/>
            <person name="Ng V."/>
            <person name="Grigoriev I.V."/>
            <person name="Jackson S.A."/>
            <person name="Sutton T.D.S."/>
            <person name="Dobson A.D.W."/>
            <person name="Rama T."/>
        </authorList>
    </citation>
    <scope>NUCLEOTIDE SEQUENCE</scope>
    <source>
        <strain evidence="2">TRa3180A</strain>
    </source>
</reference>
<name>A0A9P7YWY4_9HELO</name>
<gene>
    <name evidence="2" type="ORF">BJ878DRAFT_270729</name>
</gene>
<protein>
    <submittedName>
        <fullName evidence="2">Uncharacterized protein</fullName>
    </submittedName>
</protein>
<keyword evidence="3" id="KW-1185">Reference proteome</keyword>
<feature type="compositionally biased region" description="Low complexity" evidence="1">
    <location>
        <begin position="21"/>
        <end position="34"/>
    </location>
</feature>
<feature type="region of interest" description="Disordered" evidence="1">
    <location>
        <begin position="21"/>
        <end position="41"/>
    </location>
</feature>
<dbReference type="GO" id="GO:0032543">
    <property type="term" value="P:mitochondrial translation"/>
    <property type="evidence" value="ECO:0007669"/>
    <property type="project" value="InterPro"/>
</dbReference>
<dbReference type="OrthoDB" id="2098203at2759"/>
<dbReference type="EMBL" id="MU254348">
    <property type="protein sequence ID" value="KAG9240770.1"/>
    <property type="molecule type" value="Genomic_DNA"/>
</dbReference>
<dbReference type="PANTHER" id="PTHR39150">
    <property type="entry name" value="54S RIBOSOMAL PROTEIN L28, MITOCHONDRIAL"/>
    <property type="match status" value="1"/>
</dbReference>
<evidence type="ECO:0000313" key="3">
    <source>
        <dbReference type="Proteomes" id="UP000887226"/>
    </source>
</evidence>
<dbReference type="AlphaFoldDB" id="A0A9P7YWY4"/>
<evidence type="ECO:0000256" key="1">
    <source>
        <dbReference type="SAM" id="MobiDB-lite"/>
    </source>
</evidence>